<feature type="compositionally biased region" description="Low complexity" evidence="1">
    <location>
        <begin position="27"/>
        <end position="41"/>
    </location>
</feature>
<sequence length="347" mass="36462">MGHPPADEPPNTTSTTALPPPSYSEATTTPSYLPSPTSTLSNGLPPASPLTTHLRALPARFRTARLARQSAQAADELGLAALLVPHVEGFLAELTAAGGGLAGSSSASFSGPAWTRRGTASGIRGELTLVPVGVVPNGARMSGLEERIGDGEVVRVGFVDVAVEEEGGGFGEKGGEKKGGTNRNGDGNASGGALREQVNTGFDEWGRFDTHPSRSDSDTNGWWFRDEDMARRLATYLRPEPVLERKRVQATVVQAKTVEKEKSGWSRWGLGGGGRKRSTSSVGSEQMSPGLPSPISPVLSSPVLSAEDDAVRMAVTAQEVTFRKENDFGVWESLTGWGVVVAVRISA</sequence>
<feature type="region of interest" description="Disordered" evidence="1">
    <location>
        <begin position="167"/>
        <end position="194"/>
    </location>
</feature>
<name>A0AAN6V639_9PEZI</name>
<protein>
    <submittedName>
        <fullName evidence="2">Uncharacterized protein</fullName>
    </submittedName>
</protein>
<evidence type="ECO:0000313" key="3">
    <source>
        <dbReference type="Proteomes" id="UP001302676"/>
    </source>
</evidence>
<dbReference type="Proteomes" id="UP001302676">
    <property type="component" value="Unassembled WGS sequence"/>
</dbReference>
<feature type="region of interest" description="Disordered" evidence="1">
    <location>
        <begin position="1"/>
        <end position="49"/>
    </location>
</feature>
<feature type="region of interest" description="Disordered" evidence="1">
    <location>
        <begin position="264"/>
        <end position="296"/>
    </location>
</feature>
<feature type="compositionally biased region" description="Low complexity" evidence="1">
    <location>
        <begin position="279"/>
        <end position="290"/>
    </location>
</feature>
<dbReference type="EMBL" id="MU853571">
    <property type="protein sequence ID" value="KAK4145159.1"/>
    <property type="molecule type" value="Genomic_DNA"/>
</dbReference>
<dbReference type="GeneID" id="87816814"/>
<proteinExistence type="predicted"/>
<accession>A0AAN6V639</accession>
<reference evidence="2" key="1">
    <citation type="journal article" date="2023" name="Mol. Phylogenet. Evol.">
        <title>Genome-scale phylogeny and comparative genomics of the fungal order Sordariales.</title>
        <authorList>
            <person name="Hensen N."/>
            <person name="Bonometti L."/>
            <person name="Westerberg I."/>
            <person name="Brannstrom I.O."/>
            <person name="Guillou S."/>
            <person name="Cros-Aarteil S."/>
            <person name="Calhoun S."/>
            <person name="Haridas S."/>
            <person name="Kuo A."/>
            <person name="Mondo S."/>
            <person name="Pangilinan J."/>
            <person name="Riley R."/>
            <person name="LaButti K."/>
            <person name="Andreopoulos B."/>
            <person name="Lipzen A."/>
            <person name="Chen C."/>
            <person name="Yan M."/>
            <person name="Daum C."/>
            <person name="Ng V."/>
            <person name="Clum A."/>
            <person name="Steindorff A."/>
            <person name="Ohm R.A."/>
            <person name="Martin F."/>
            <person name="Silar P."/>
            <person name="Natvig D.O."/>
            <person name="Lalanne C."/>
            <person name="Gautier V."/>
            <person name="Ament-Velasquez S.L."/>
            <person name="Kruys A."/>
            <person name="Hutchinson M.I."/>
            <person name="Powell A.J."/>
            <person name="Barry K."/>
            <person name="Miller A.N."/>
            <person name="Grigoriev I.V."/>
            <person name="Debuchy R."/>
            <person name="Gladieux P."/>
            <person name="Hiltunen Thoren M."/>
            <person name="Johannesson H."/>
        </authorList>
    </citation>
    <scope>NUCLEOTIDE SEQUENCE</scope>
    <source>
        <strain evidence="2">CBS 141.50</strain>
    </source>
</reference>
<comment type="caution">
    <text evidence="2">The sequence shown here is derived from an EMBL/GenBank/DDBJ whole genome shotgun (WGS) entry which is preliminary data.</text>
</comment>
<gene>
    <name evidence="2" type="ORF">C8A04DRAFT_27164</name>
</gene>
<keyword evidence="3" id="KW-1185">Reference proteome</keyword>
<reference evidence="2" key="2">
    <citation type="submission" date="2023-05" db="EMBL/GenBank/DDBJ databases">
        <authorList>
            <consortium name="Lawrence Berkeley National Laboratory"/>
            <person name="Steindorff A."/>
            <person name="Hensen N."/>
            <person name="Bonometti L."/>
            <person name="Westerberg I."/>
            <person name="Brannstrom I.O."/>
            <person name="Guillou S."/>
            <person name="Cros-Aarteil S."/>
            <person name="Calhoun S."/>
            <person name="Haridas S."/>
            <person name="Kuo A."/>
            <person name="Mondo S."/>
            <person name="Pangilinan J."/>
            <person name="Riley R."/>
            <person name="Labutti K."/>
            <person name="Andreopoulos B."/>
            <person name="Lipzen A."/>
            <person name="Chen C."/>
            <person name="Yanf M."/>
            <person name="Daum C."/>
            <person name="Ng V."/>
            <person name="Clum A."/>
            <person name="Ohm R."/>
            <person name="Martin F."/>
            <person name="Silar P."/>
            <person name="Natvig D."/>
            <person name="Lalanne C."/>
            <person name="Gautier V."/>
            <person name="Ament-Velasquez S.L."/>
            <person name="Kruys A."/>
            <person name="Hutchinson M.I."/>
            <person name="Powell A.J."/>
            <person name="Barry K."/>
            <person name="Miller A.N."/>
            <person name="Grigoriev I.V."/>
            <person name="Debuchy R."/>
            <person name="Gladieux P."/>
            <person name="Thoren M.H."/>
            <person name="Johannesson H."/>
        </authorList>
    </citation>
    <scope>NUCLEOTIDE SEQUENCE</scope>
    <source>
        <strain evidence="2">CBS 141.50</strain>
    </source>
</reference>
<dbReference type="AlphaFoldDB" id="A0AAN6V639"/>
<evidence type="ECO:0000256" key="1">
    <source>
        <dbReference type="SAM" id="MobiDB-lite"/>
    </source>
</evidence>
<organism evidence="2 3">
    <name type="scientific">Dichotomopilus funicola</name>
    <dbReference type="NCBI Taxonomy" id="1934379"/>
    <lineage>
        <taxon>Eukaryota</taxon>
        <taxon>Fungi</taxon>
        <taxon>Dikarya</taxon>
        <taxon>Ascomycota</taxon>
        <taxon>Pezizomycotina</taxon>
        <taxon>Sordariomycetes</taxon>
        <taxon>Sordariomycetidae</taxon>
        <taxon>Sordariales</taxon>
        <taxon>Chaetomiaceae</taxon>
        <taxon>Dichotomopilus</taxon>
    </lineage>
</organism>
<dbReference type="RefSeq" id="XP_062638530.1">
    <property type="nucleotide sequence ID" value="XM_062780201.1"/>
</dbReference>
<evidence type="ECO:0000313" key="2">
    <source>
        <dbReference type="EMBL" id="KAK4145159.1"/>
    </source>
</evidence>